<name>A0AAV5IXZ6_9ROSI</name>
<dbReference type="GO" id="GO:0003677">
    <property type="term" value="F:DNA binding"/>
    <property type="evidence" value="ECO:0007669"/>
    <property type="project" value="UniProtKB-KW"/>
</dbReference>
<feature type="region of interest" description="Disordered" evidence="6">
    <location>
        <begin position="144"/>
        <end position="166"/>
    </location>
</feature>
<dbReference type="PANTHER" id="PTHR31989">
    <property type="entry name" value="NAC DOMAIN-CONTAINING PROTEIN 82-RELATED"/>
    <property type="match status" value="1"/>
</dbReference>
<evidence type="ECO:0000256" key="6">
    <source>
        <dbReference type="SAM" id="MobiDB-lite"/>
    </source>
</evidence>
<proteinExistence type="predicted"/>
<dbReference type="InterPro" id="IPR003441">
    <property type="entry name" value="NAC-dom"/>
</dbReference>
<dbReference type="GO" id="GO:0006355">
    <property type="term" value="P:regulation of DNA-templated transcription"/>
    <property type="evidence" value="ECO:0007669"/>
    <property type="project" value="InterPro"/>
</dbReference>
<feature type="domain" description="NAC" evidence="7">
    <location>
        <begin position="10"/>
        <end position="142"/>
    </location>
</feature>
<protein>
    <recommendedName>
        <fullName evidence="7">NAC domain-containing protein</fullName>
    </recommendedName>
</protein>
<keyword evidence="5" id="KW-0539">Nucleus</keyword>
<evidence type="ECO:0000256" key="2">
    <source>
        <dbReference type="ARBA" id="ARBA00023015"/>
    </source>
</evidence>
<dbReference type="InterPro" id="IPR036093">
    <property type="entry name" value="NAC_dom_sf"/>
</dbReference>
<organism evidence="8 9">
    <name type="scientific">Rubroshorea leprosula</name>
    <dbReference type="NCBI Taxonomy" id="152421"/>
    <lineage>
        <taxon>Eukaryota</taxon>
        <taxon>Viridiplantae</taxon>
        <taxon>Streptophyta</taxon>
        <taxon>Embryophyta</taxon>
        <taxon>Tracheophyta</taxon>
        <taxon>Spermatophyta</taxon>
        <taxon>Magnoliopsida</taxon>
        <taxon>eudicotyledons</taxon>
        <taxon>Gunneridae</taxon>
        <taxon>Pentapetalae</taxon>
        <taxon>rosids</taxon>
        <taxon>malvids</taxon>
        <taxon>Malvales</taxon>
        <taxon>Dipterocarpaceae</taxon>
        <taxon>Rubroshorea</taxon>
    </lineage>
</organism>
<evidence type="ECO:0000256" key="3">
    <source>
        <dbReference type="ARBA" id="ARBA00023125"/>
    </source>
</evidence>
<dbReference type="SUPFAM" id="SSF101941">
    <property type="entry name" value="NAC domain"/>
    <property type="match status" value="1"/>
</dbReference>
<sequence length="193" mass="21566">MIMSPPEPSCPAFIGFDSTDEQIFMALGRMGTGSPLPDNVIDVVDPYVFIPDDMPDGIWYLFKSKENIGTECGYWKNNGEACEVYSNSNIIGWRATLQYYVGQAPHESKTAWLMQVFSITQKIPCENSMEKEASMLCRVFRGGEQSSDQNMQQKTSVTDNTTTQHNNSIEQLILRGDGVTRVHSTSEAKVCQS</sequence>
<evidence type="ECO:0000256" key="4">
    <source>
        <dbReference type="ARBA" id="ARBA00023163"/>
    </source>
</evidence>
<evidence type="ECO:0000256" key="5">
    <source>
        <dbReference type="ARBA" id="ARBA00023242"/>
    </source>
</evidence>
<reference evidence="8 9" key="1">
    <citation type="journal article" date="2021" name="Commun. Biol.">
        <title>The genome of Shorea leprosula (Dipterocarpaceae) highlights the ecological relevance of drought in aseasonal tropical rainforests.</title>
        <authorList>
            <person name="Ng K.K.S."/>
            <person name="Kobayashi M.J."/>
            <person name="Fawcett J.A."/>
            <person name="Hatakeyama M."/>
            <person name="Paape T."/>
            <person name="Ng C.H."/>
            <person name="Ang C.C."/>
            <person name="Tnah L.H."/>
            <person name="Lee C.T."/>
            <person name="Nishiyama T."/>
            <person name="Sese J."/>
            <person name="O'Brien M.J."/>
            <person name="Copetti D."/>
            <person name="Mohd Noor M.I."/>
            <person name="Ong R.C."/>
            <person name="Putra M."/>
            <person name="Sireger I.Z."/>
            <person name="Indrioko S."/>
            <person name="Kosugi Y."/>
            <person name="Izuno A."/>
            <person name="Isagi Y."/>
            <person name="Lee S.L."/>
            <person name="Shimizu K.K."/>
        </authorList>
    </citation>
    <scope>NUCLEOTIDE SEQUENCE [LARGE SCALE GENOMIC DNA]</scope>
    <source>
        <strain evidence="8">214</strain>
    </source>
</reference>
<keyword evidence="4" id="KW-0804">Transcription</keyword>
<evidence type="ECO:0000313" key="8">
    <source>
        <dbReference type="EMBL" id="GKV04789.1"/>
    </source>
</evidence>
<dbReference type="Pfam" id="PF02365">
    <property type="entry name" value="NAM"/>
    <property type="match status" value="1"/>
</dbReference>
<dbReference type="EMBL" id="BPVZ01000022">
    <property type="protein sequence ID" value="GKV04789.1"/>
    <property type="molecule type" value="Genomic_DNA"/>
</dbReference>
<accession>A0AAV5IXZ6</accession>
<dbReference type="GO" id="GO:0005634">
    <property type="term" value="C:nucleus"/>
    <property type="evidence" value="ECO:0007669"/>
    <property type="project" value="UniProtKB-SubCell"/>
</dbReference>
<gene>
    <name evidence="8" type="ORF">SLEP1_g16897</name>
</gene>
<dbReference type="AlphaFoldDB" id="A0AAV5IXZ6"/>
<keyword evidence="2" id="KW-0805">Transcription regulation</keyword>
<evidence type="ECO:0000256" key="1">
    <source>
        <dbReference type="ARBA" id="ARBA00004123"/>
    </source>
</evidence>
<evidence type="ECO:0000259" key="7">
    <source>
        <dbReference type="PROSITE" id="PS51005"/>
    </source>
</evidence>
<dbReference type="Gene3D" id="2.170.150.80">
    <property type="entry name" value="NAC domain"/>
    <property type="match status" value="1"/>
</dbReference>
<evidence type="ECO:0000313" key="9">
    <source>
        <dbReference type="Proteomes" id="UP001054252"/>
    </source>
</evidence>
<dbReference type="Proteomes" id="UP001054252">
    <property type="component" value="Unassembled WGS sequence"/>
</dbReference>
<comment type="caution">
    <text evidence="8">The sequence shown here is derived from an EMBL/GenBank/DDBJ whole genome shotgun (WGS) entry which is preliminary data.</text>
</comment>
<dbReference type="PROSITE" id="PS51005">
    <property type="entry name" value="NAC"/>
    <property type="match status" value="1"/>
</dbReference>
<comment type="subcellular location">
    <subcellularLocation>
        <location evidence="1">Nucleus</location>
    </subcellularLocation>
</comment>
<keyword evidence="9" id="KW-1185">Reference proteome</keyword>
<keyword evidence="3" id="KW-0238">DNA-binding</keyword>